<dbReference type="InterPro" id="IPR040457">
    <property type="entry name" value="GCP_C"/>
</dbReference>
<dbReference type="Pfam" id="PF17681">
    <property type="entry name" value="GCP_N_terminal"/>
    <property type="match status" value="1"/>
</dbReference>
<dbReference type="InterPro" id="IPR041470">
    <property type="entry name" value="GCP_N"/>
</dbReference>
<dbReference type="GO" id="GO:0000278">
    <property type="term" value="P:mitotic cell cycle"/>
    <property type="evidence" value="ECO:0007669"/>
    <property type="project" value="TreeGrafter"/>
</dbReference>
<dbReference type="GO" id="GO:0000922">
    <property type="term" value="C:spindle pole"/>
    <property type="evidence" value="ECO:0007669"/>
    <property type="project" value="InterPro"/>
</dbReference>
<evidence type="ECO:0000313" key="9">
    <source>
        <dbReference type="EMBL" id="KAJ4833861.1"/>
    </source>
</evidence>
<organism evidence="9 10">
    <name type="scientific">Turnera subulata</name>
    <dbReference type="NCBI Taxonomy" id="218843"/>
    <lineage>
        <taxon>Eukaryota</taxon>
        <taxon>Viridiplantae</taxon>
        <taxon>Streptophyta</taxon>
        <taxon>Embryophyta</taxon>
        <taxon>Tracheophyta</taxon>
        <taxon>Spermatophyta</taxon>
        <taxon>Magnoliopsida</taxon>
        <taxon>eudicotyledons</taxon>
        <taxon>Gunneridae</taxon>
        <taxon>Pentapetalae</taxon>
        <taxon>rosids</taxon>
        <taxon>fabids</taxon>
        <taxon>Malpighiales</taxon>
        <taxon>Passifloraceae</taxon>
        <taxon>Turnera</taxon>
    </lineage>
</organism>
<dbReference type="PANTHER" id="PTHR19302:SF70">
    <property type="entry name" value="GAMMA-TUBULIN COMPLEX COMPONENT 6"/>
    <property type="match status" value="1"/>
</dbReference>
<dbReference type="GO" id="GO:0007020">
    <property type="term" value="P:microtubule nucleation"/>
    <property type="evidence" value="ECO:0007669"/>
    <property type="project" value="InterPro"/>
</dbReference>
<dbReference type="AlphaFoldDB" id="A0A9Q0FLY6"/>
<evidence type="ECO:0008006" key="11">
    <source>
        <dbReference type="Google" id="ProtNLM"/>
    </source>
</evidence>
<evidence type="ECO:0000256" key="6">
    <source>
        <dbReference type="SAM" id="MobiDB-lite"/>
    </source>
</evidence>
<dbReference type="GO" id="GO:0051321">
    <property type="term" value="P:meiotic cell cycle"/>
    <property type="evidence" value="ECO:0007669"/>
    <property type="project" value="TreeGrafter"/>
</dbReference>
<dbReference type="EMBL" id="JAKUCV010004846">
    <property type="protein sequence ID" value="KAJ4833861.1"/>
    <property type="molecule type" value="Genomic_DNA"/>
</dbReference>
<evidence type="ECO:0000256" key="3">
    <source>
        <dbReference type="ARBA" id="ARBA00022490"/>
    </source>
</evidence>
<name>A0A9Q0FLY6_9ROSI</name>
<protein>
    <recommendedName>
        <fullName evidence="11">Gamma-tubulin complex component</fullName>
    </recommendedName>
</protein>
<feature type="region of interest" description="Disordered" evidence="6">
    <location>
        <begin position="474"/>
        <end position="493"/>
    </location>
</feature>
<keyword evidence="10" id="KW-1185">Reference proteome</keyword>
<comment type="similarity">
    <text evidence="2">Belongs to the TUBGCP family.</text>
</comment>
<feature type="region of interest" description="Disordered" evidence="6">
    <location>
        <begin position="22"/>
        <end position="52"/>
    </location>
</feature>
<sequence>MAVEANFASSLFEKLKGEDPWLPPTTWESIPIPQTTPRPITSPPPPPPPPPRLLTASVSEASLVRLALNSLQGVESAILSIEKLSASFCSVSADRTFHRNPSLWNRSSSTHALGRILTSVARSGSLVFLLRKFVEKFKDVEFDAADGGSSGHSLVNQAFAVAVDKVMEGYICGLDTVSASVGLRRCSSSSEEVEAGCFGSVGSCEVTFLELYLHTKELRTRVESLGNVCKLCDIANCFGAGCSFEELVSKAKLEFDKFYRGGDLLSYLYTQLQVADPAHRALLKFLFIRSSEPYCEFIRSWIFKAEISDPFKEFVVEYADSKAPHLHPKAGAPVDFTMAGVKEGVAVPCFLKDLLVPIVRAGQQLQVLKKLFELCNFVGPADYSFDDLLPCWSEYSGDHLLSTSPIAFSKGYLQTLVIARSNYYINKQKGLEKLVTKLEFRYPQAVPARDFAMVFDDHGKNLQSATLCTLDDRDVRSTESDGSEPKSEYEIFDASQSSDCSSWSDYEEQTEAEQLIGQPNSSMEHEEMYLSSLRFSLTSSSDNTMKKPVRESLPAAKGNLNGDCEMNNAFDHFVPSYNTKMMTTHINLPLGMGESKLSMSDTQDMDLKSTCSRLGFPNDPFCYDRGYCLFQGLDQSNSAQEMRKTTVPFLNKGLPYLSKMLYTSNALIEKTFGGDRLENETCSPMCSLQQGKENILLSTNPMLRRSTIFHASNPGKKCCRSYGKSLRCFDFSTVEDPCKEFEQLLADSSSHQTGSQVGSYAATPATSCKSYGKGNKSGNDASIRNDGPSCTNSSSYLKEHSQKVDGLTDYGGGSSWESILGSFSYAESRSVGDHRTILSSMVDIPLDFVLDKCLVQEILLQYKYVSKLAIKLLEEGFDLQEHLLALRRYYFMESADWADLFIMSLWHHNWSVAEADQRVSEIQGLLELAVQRSSCEWDPNKDRLFVFIKGNDDMPLPVSTVGVHSFDFLGLGYRVDWPVNIVLTPRALKIYVEIFSFLIRVKLAVFSLTDIWCSLKDLMPLINEYRRSKMHERELVHFNILIKMRHQVSHFISTLQQYVQSQLSHESWCKFLYSLKYKVKDMMDLELVHMAYLEDSLHICFLSDETRPVASIIESILQCAFEFRSCVTSRLWDAEPDQEGLPCKLSGTKISQVLSIKKKFDKSLKELHLCYLKSPKHGGFGLSRFWGYLNYNEYYSDIGSQMGLSAFPF</sequence>
<dbReference type="OrthoDB" id="775571at2759"/>
<feature type="compositionally biased region" description="Pro residues" evidence="6">
    <location>
        <begin position="34"/>
        <end position="52"/>
    </location>
</feature>
<evidence type="ECO:0000259" key="7">
    <source>
        <dbReference type="Pfam" id="PF04130"/>
    </source>
</evidence>
<dbReference type="Gene3D" id="1.20.120.1900">
    <property type="entry name" value="Gamma-tubulin complex, C-terminal domain"/>
    <property type="match status" value="1"/>
</dbReference>
<evidence type="ECO:0000313" key="10">
    <source>
        <dbReference type="Proteomes" id="UP001141552"/>
    </source>
</evidence>
<feature type="domain" description="Gamma tubulin complex component C-terminal" evidence="7">
    <location>
        <begin position="879"/>
        <end position="1195"/>
    </location>
</feature>
<evidence type="ECO:0000256" key="5">
    <source>
        <dbReference type="ARBA" id="ARBA00023212"/>
    </source>
</evidence>
<dbReference type="GO" id="GO:0000930">
    <property type="term" value="C:gamma-tubulin complex"/>
    <property type="evidence" value="ECO:0007669"/>
    <property type="project" value="TreeGrafter"/>
</dbReference>
<keyword evidence="3" id="KW-0963">Cytoplasm</keyword>
<reference evidence="9" key="2">
    <citation type="journal article" date="2023" name="Plants (Basel)">
        <title>Annotation of the Turnera subulata (Passifloraceae) Draft Genome Reveals the S-Locus Evolved after the Divergence of Turneroideae from Passifloroideae in a Stepwise Manner.</title>
        <authorList>
            <person name="Henning P.M."/>
            <person name="Roalson E.H."/>
            <person name="Mir W."/>
            <person name="McCubbin A.G."/>
            <person name="Shore J.S."/>
        </authorList>
    </citation>
    <scope>NUCLEOTIDE SEQUENCE</scope>
    <source>
        <strain evidence="9">F60SS</strain>
    </source>
</reference>
<evidence type="ECO:0000256" key="1">
    <source>
        <dbReference type="ARBA" id="ARBA00004245"/>
    </source>
</evidence>
<reference evidence="9" key="1">
    <citation type="submission" date="2022-02" db="EMBL/GenBank/DDBJ databases">
        <authorList>
            <person name="Henning P.M."/>
            <person name="McCubbin A.G."/>
            <person name="Shore J.S."/>
        </authorList>
    </citation>
    <scope>NUCLEOTIDE SEQUENCE</scope>
    <source>
        <strain evidence="9">F60SS</strain>
        <tissue evidence="9">Leaves</tissue>
    </source>
</reference>
<gene>
    <name evidence="9" type="ORF">Tsubulata_035727</name>
</gene>
<accession>A0A9Q0FLY6</accession>
<dbReference type="InterPro" id="IPR042241">
    <property type="entry name" value="GCP_C_sf"/>
</dbReference>
<feature type="domain" description="Gamma tubulin complex component protein N-terminal" evidence="8">
    <location>
        <begin position="67"/>
        <end position="376"/>
    </location>
</feature>
<evidence type="ECO:0000256" key="4">
    <source>
        <dbReference type="ARBA" id="ARBA00022701"/>
    </source>
</evidence>
<proteinExistence type="inferred from homology"/>
<dbReference type="GO" id="GO:0051225">
    <property type="term" value="P:spindle assembly"/>
    <property type="evidence" value="ECO:0007669"/>
    <property type="project" value="TreeGrafter"/>
</dbReference>
<dbReference type="Pfam" id="PF04130">
    <property type="entry name" value="GCP_C_terminal"/>
    <property type="match status" value="1"/>
</dbReference>
<dbReference type="GO" id="GO:0031122">
    <property type="term" value="P:cytoplasmic microtubule organization"/>
    <property type="evidence" value="ECO:0007669"/>
    <property type="project" value="TreeGrafter"/>
</dbReference>
<dbReference type="Proteomes" id="UP001141552">
    <property type="component" value="Unassembled WGS sequence"/>
</dbReference>
<comment type="subcellular location">
    <subcellularLocation>
        <location evidence="1">Cytoplasm</location>
        <location evidence="1">Cytoskeleton</location>
    </subcellularLocation>
</comment>
<dbReference type="GO" id="GO:0051011">
    <property type="term" value="F:microtubule minus-end binding"/>
    <property type="evidence" value="ECO:0007669"/>
    <property type="project" value="TreeGrafter"/>
</dbReference>
<feature type="compositionally biased region" description="Basic and acidic residues" evidence="6">
    <location>
        <begin position="474"/>
        <end position="489"/>
    </location>
</feature>
<evidence type="ECO:0000256" key="2">
    <source>
        <dbReference type="ARBA" id="ARBA00010337"/>
    </source>
</evidence>
<dbReference type="GO" id="GO:0043015">
    <property type="term" value="F:gamma-tubulin binding"/>
    <property type="evidence" value="ECO:0007669"/>
    <property type="project" value="InterPro"/>
</dbReference>
<keyword evidence="4" id="KW-0493">Microtubule</keyword>
<evidence type="ECO:0000259" key="8">
    <source>
        <dbReference type="Pfam" id="PF17681"/>
    </source>
</evidence>
<dbReference type="PANTHER" id="PTHR19302">
    <property type="entry name" value="GAMMA TUBULIN COMPLEX PROTEIN"/>
    <property type="match status" value="1"/>
</dbReference>
<dbReference type="InterPro" id="IPR007259">
    <property type="entry name" value="GCP"/>
</dbReference>
<comment type="caution">
    <text evidence="9">The sequence shown here is derived from an EMBL/GenBank/DDBJ whole genome shotgun (WGS) entry which is preliminary data.</text>
</comment>
<keyword evidence="5" id="KW-0206">Cytoskeleton</keyword>
<dbReference type="GO" id="GO:0005874">
    <property type="term" value="C:microtubule"/>
    <property type="evidence" value="ECO:0007669"/>
    <property type="project" value="UniProtKB-KW"/>
</dbReference>
<dbReference type="FunFam" id="1.20.120.1900:FF:000018">
    <property type="entry name" value="Gamma-tubulin complex component 6 isoform A"/>
    <property type="match status" value="1"/>
</dbReference>